<protein>
    <submittedName>
        <fullName evidence="2">Uncharacterized protein</fullName>
    </submittedName>
</protein>
<reference evidence="2" key="2">
    <citation type="submission" date="2025-05" db="UniProtKB">
        <authorList>
            <consortium name="Ensembl"/>
        </authorList>
    </citation>
    <scope>IDENTIFICATION</scope>
</reference>
<keyword evidence="1" id="KW-0472">Membrane</keyword>
<feature type="transmembrane region" description="Helical" evidence="1">
    <location>
        <begin position="5"/>
        <end position="23"/>
    </location>
</feature>
<dbReference type="Ensembl" id="ENSSFAT00005047403.1">
    <property type="protein sequence ID" value="ENSSFAP00005045825.1"/>
    <property type="gene ID" value="ENSSFAG00005022399.1"/>
</dbReference>
<dbReference type="Proteomes" id="UP000472267">
    <property type="component" value="Chromosome 23"/>
</dbReference>
<keyword evidence="3" id="KW-1185">Reference proteome</keyword>
<accession>A0A672IYM9</accession>
<evidence type="ECO:0000313" key="3">
    <source>
        <dbReference type="Proteomes" id="UP000472267"/>
    </source>
</evidence>
<dbReference type="AlphaFoldDB" id="A0A672IYM9"/>
<sequence>MTRSIYAICASIIIAVVLCEWLLQTGLPQMELPAVSPYLIPTGNPWDPLSHRVVEPGNSALEPQNTISRLVDSMRCL</sequence>
<proteinExistence type="predicted"/>
<name>A0A672IYM9_SALFA</name>
<evidence type="ECO:0000313" key="2">
    <source>
        <dbReference type="Ensembl" id="ENSSFAP00005045825.1"/>
    </source>
</evidence>
<reference evidence="2" key="1">
    <citation type="submission" date="2019-06" db="EMBL/GenBank/DDBJ databases">
        <authorList>
            <consortium name="Wellcome Sanger Institute Data Sharing"/>
        </authorList>
    </citation>
    <scope>NUCLEOTIDE SEQUENCE [LARGE SCALE GENOMIC DNA]</scope>
</reference>
<keyword evidence="1" id="KW-0812">Transmembrane</keyword>
<keyword evidence="1" id="KW-1133">Transmembrane helix</keyword>
<organism evidence="2 3">
    <name type="scientific">Salarias fasciatus</name>
    <name type="common">Jewelled blenny</name>
    <name type="synonym">Blennius fasciatus</name>
    <dbReference type="NCBI Taxonomy" id="181472"/>
    <lineage>
        <taxon>Eukaryota</taxon>
        <taxon>Metazoa</taxon>
        <taxon>Chordata</taxon>
        <taxon>Craniata</taxon>
        <taxon>Vertebrata</taxon>
        <taxon>Euteleostomi</taxon>
        <taxon>Actinopterygii</taxon>
        <taxon>Neopterygii</taxon>
        <taxon>Teleostei</taxon>
        <taxon>Neoteleostei</taxon>
        <taxon>Acanthomorphata</taxon>
        <taxon>Ovalentaria</taxon>
        <taxon>Blenniimorphae</taxon>
        <taxon>Blenniiformes</taxon>
        <taxon>Blennioidei</taxon>
        <taxon>Blenniidae</taxon>
        <taxon>Salariinae</taxon>
        <taxon>Salarias</taxon>
    </lineage>
</organism>
<evidence type="ECO:0000256" key="1">
    <source>
        <dbReference type="SAM" id="Phobius"/>
    </source>
</evidence>
<dbReference type="Ensembl" id="ENSSFAT00005046032.1">
    <property type="protein sequence ID" value="ENSSFAP00005044467.1"/>
    <property type="gene ID" value="ENSSFAG00005021885.1"/>
</dbReference>